<dbReference type="GO" id="GO:0003677">
    <property type="term" value="F:DNA binding"/>
    <property type="evidence" value="ECO:0007669"/>
    <property type="project" value="UniProtKB-KW"/>
</dbReference>
<name>A0A931C3H9_9ACTN</name>
<reference evidence="9" key="1">
    <citation type="submission" date="2020-11" db="EMBL/GenBank/DDBJ databases">
        <title>Isolation and identification of active actinomycetes.</title>
        <authorList>
            <person name="Sun X."/>
        </authorList>
    </citation>
    <scope>NUCLEOTIDE SEQUENCE</scope>
    <source>
        <strain evidence="9">NEAU-A11</strain>
    </source>
</reference>
<accession>A0A931C3H9</accession>
<evidence type="ECO:0000313" key="9">
    <source>
        <dbReference type="EMBL" id="MBG0560421.1"/>
    </source>
</evidence>
<dbReference type="InterPro" id="IPR014325">
    <property type="entry name" value="RNA_pol_sigma-E_actinobac"/>
</dbReference>
<keyword evidence="4" id="KW-0238">DNA-binding</keyword>
<keyword evidence="6" id="KW-0812">Transmembrane</keyword>
<dbReference type="Proteomes" id="UP000598146">
    <property type="component" value="Unassembled WGS sequence"/>
</dbReference>
<dbReference type="RefSeq" id="WP_196412254.1">
    <property type="nucleotide sequence ID" value="NZ_JADQTO010000002.1"/>
</dbReference>
<feature type="transmembrane region" description="Helical" evidence="6">
    <location>
        <begin position="206"/>
        <end position="224"/>
    </location>
</feature>
<evidence type="ECO:0000256" key="3">
    <source>
        <dbReference type="ARBA" id="ARBA00023082"/>
    </source>
</evidence>
<evidence type="ECO:0000256" key="4">
    <source>
        <dbReference type="ARBA" id="ARBA00023125"/>
    </source>
</evidence>
<keyword evidence="2" id="KW-0805">Transcription regulation</keyword>
<dbReference type="InterPro" id="IPR013325">
    <property type="entry name" value="RNA_pol_sigma_r2"/>
</dbReference>
<comment type="similarity">
    <text evidence="1">Belongs to the sigma-70 factor family. ECF subfamily.</text>
</comment>
<dbReference type="AlphaFoldDB" id="A0A931C3H9"/>
<keyword evidence="10" id="KW-1185">Reference proteome</keyword>
<evidence type="ECO:0000259" key="8">
    <source>
        <dbReference type="Pfam" id="PF08281"/>
    </source>
</evidence>
<dbReference type="InterPro" id="IPR013324">
    <property type="entry name" value="RNA_pol_sigma_r3/r4-like"/>
</dbReference>
<keyword evidence="3" id="KW-0731">Sigma factor</keyword>
<gene>
    <name evidence="9" type="ORF">I4J89_02935</name>
</gene>
<dbReference type="SUPFAM" id="SSF88659">
    <property type="entry name" value="Sigma3 and sigma4 domains of RNA polymerase sigma factors"/>
    <property type="match status" value="1"/>
</dbReference>
<evidence type="ECO:0000256" key="5">
    <source>
        <dbReference type="ARBA" id="ARBA00023163"/>
    </source>
</evidence>
<dbReference type="GO" id="GO:0006352">
    <property type="term" value="P:DNA-templated transcription initiation"/>
    <property type="evidence" value="ECO:0007669"/>
    <property type="project" value="InterPro"/>
</dbReference>
<dbReference type="PANTHER" id="PTHR43133:SF50">
    <property type="entry name" value="ECF RNA POLYMERASE SIGMA FACTOR SIGM"/>
    <property type="match status" value="1"/>
</dbReference>
<evidence type="ECO:0000259" key="7">
    <source>
        <dbReference type="Pfam" id="PF04542"/>
    </source>
</evidence>
<evidence type="ECO:0000256" key="2">
    <source>
        <dbReference type="ARBA" id="ARBA00023015"/>
    </source>
</evidence>
<dbReference type="Pfam" id="PF04542">
    <property type="entry name" value="Sigma70_r2"/>
    <property type="match status" value="1"/>
</dbReference>
<dbReference type="CDD" id="cd06171">
    <property type="entry name" value="Sigma70_r4"/>
    <property type="match status" value="1"/>
</dbReference>
<dbReference type="InterPro" id="IPR036388">
    <property type="entry name" value="WH-like_DNA-bd_sf"/>
</dbReference>
<dbReference type="Gene3D" id="1.10.10.10">
    <property type="entry name" value="Winged helix-like DNA-binding domain superfamily/Winged helix DNA-binding domain"/>
    <property type="match status" value="1"/>
</dbReference>
<dbReference type="NCBIfam" id="TIGR02937">
    <property type="entry name" value="sigma70-ECF"/>
    <property type="match status" value="1"/>
</dbReference>
<dbReference type="Gene3D" id="1.10.1740.10">
    <property type="match status" value="1"/>
</dbReference>
<organism evidence="9 10">
    <name type="scientific">Actinoplanes aureus</name>
    <dbReference type="NCBI Taxonomy" id="2792083"/>
    <lineage>
        <taxon>Bacteria</taxon>
        <taxon>Bacillati</taxon>
        <taxon>Actinomycetota</taxon>
        <taxon>Actinomycetes</taxon>
        <taxon>Micromonosporales</taxon>
        <taxon>Micromonosporaceae</taxon>
        <taxon>Actinoplanes</taxon>
    </lineage>
</organism>
<protein>
    <submittedName>
        <fullName evidence="9">SigE family RNA polymerase sigma factor</fullName>
    </submittedName>
</protein>
<dbReference type="InterPro" id="IPR039425">
    <property type="entry name" value="RNA_pol_sigma-70-like"/>
</dbReference>
<keyword evidence="5" id="KW-0804">Transcription</keyword>
<dbReference type="GO" id="GO:0016987">
    <property type="term" value="F:sigma factor activity"/>
    <property type="evidence" value="ECO:0007669"/>
    <property type="project" value="UniProtKB-KW"/>
</dbReference>
<keyword evidence="6" id="KW-1133">Transmembrane helix</keyword>
<dbReference type="NCBIfam" id="TIGR02983">
    <property type="entry name" value="SigE-fam_strep"/>
    <property type="match status" value="1"/>
</dbReference>
<dbReference type="InterPro" id="IPR014284">
    <property type="entry name" value="RNA_pol_sigma-70_dom"/>
</dbReference>
<proteinExistence type="inferred from homology"/>
<feature type="domain" description="RNA polymerase sigma factor 70 region 4 type 2" evidence="8">
    <location>
        <begin position="96"/>
        <end position="148"/>
    </location>
</feature>
<dbReference type="Pfam" id="PF08281">
    <property type="entry name" value="Sigma70_r4_2"/>
    <property type="match status" value="1"/>
</dbReference>
<sequence length="507" mass="55917">MRFEEFAGARLPSLLRCAVLLCGDPEEAKDVVQEALARALVKWDKIGKLEEPYAYVRRIVTNEFLSRRRRRRIRTVPLTSDQDWPAPAGPSTGEGDELWRMLAELPRQQRAVLVLRYYEGLSDQEIAETLGCRSGTVRGYASRALAALRIEITNDQTSGGAAMTTLDGLRRTLENRATTAPDRAGLVQAAQTRAARIRRRRRITKVTLAAGLALVVAVGTPVVLHQRRATPPPPAIVPDRARSGAEMTLAISPDAGAVLGAYGVSRSAQWQEVSLSTSTGEEFDATVMVYPAGSPDRKQSSHETVEETEVQGLPARYFRTEGKEELVWRTAGGDRIDVTHVSHPLPEASPEDVDTSDRTAMQKIAEAVRFEAPWKVKAPIRFGTLPDGLHFDGMSVHSTQPERINITMSLSFPDSEPNDRRQIDVNFGYGDVTRYSRLSPVPDINGHRARYGSYPEGKRNQLVVQVGSCTVEFLTSPGMTEQQIRDLVASSEIIPCEQVDAWVPPIG</sequence>
<dbReference type="PANTHER" id="PTHR43133">
    <property type="entry name" value="RNA POLYMERASE ECF-TYPE SIGMA FACTO"/>
    <property type="match status" value="1"/>
</dbReference>
<dbReference type="SUPFAM" id="SSF88946">
    <property type="entry name" value="Sigma2 domain of RNA polymerase sigma factors"/>
    <property type="match status" value="1"/>
</dbReference>
<dbReference type="InterPro" id="IPR007627">
    <property type="entry name" value="RNA_pol_sigma70_r2"/>
</dbReference>
<evidence type="ECO:0000256" key="6">
    <source>
        <dbReference type="SAM" id="Phobius"/>
    </source>
</evidence>
<evidence type="ECO:0000256" key="1">
    <source>
        <dbReference type="ARBA" id="ARBA00010641"/>
    </source>
</evidence>
<comment type="caution">
    <text evidence="9">The sequence shown here is derived from an EMBL/GenBank/DDBJ whole genome shotgun (WGS) entry which is preliminary data.</text>
</comment>
<dbReference type="EMBL" id="JADQTO010000002">
    <property type="protein sequence ID" value="MBG0560421.1"/>
    <property type="molecule type" value="Genomic_DNA"/>
</dbReference>
<keyword evidence="6" id="KW-0472">Membrane</keyword>
<feature type="domain" description="RNA polymerase sigma-70 region 2" evidence="7">
    <location>
        <begin position="11"/>
        <end position="72"/>
    </location>
</feature>
<evidence type="ECO:0000313" key="10">
    <source>
        <dbReference type="Proteomes" id="UP000598146"/>
    </source>
</evidence>
<dbReference type="InterPro" id="IPR013249">
    <property type="entry name" value="RNA_pol_sigma70_r4_t2"/>
</dbReference>